<keyword evidence="2" id="KW-1185">Reference proteome</keyword>
<dbReference type="KEGG" id="dpx:DAPPUDRAFT_251603"/>
<dbReference type="EMBL" id="GL732581">
    <property type="protein sequence ID" value="EFX74687.1"/>
    <property type="molecule type" value="Genomic_DNA"/>
</dbReference>
<name>E9H0R0_DAPPU</name>
<reference evidence="1 2" key="1">
    <citation type="journal article" date="2011" name="Science">
        <title>The ecoresponsive genome of Daphnia pulex.</title>
        <authorList>
            <person name="Colbourne J.K."/>
            <person name="Pfrender M.E."/>
            <person name="Gilbert D."/>
            <person name="Thomas W.K."/>
            <person name="Tucker A."/>
            <person name="Oakley T.H."/>
            <person name="Tokishita S."/>
            <person name="Aerts A."/>
            <person name="Arnold G.J."/>
            <person name="Basu M.K."/>
            <person name="Bauer D.J."/>
            <person name="Caceres C.E."/>
            <person name="Carmel L."/>
            <person name="Casola C."/>
            <person name="Choi J.H."/>
            <person name="Detter J.C."/>
            <person name="Dong Q."/>
            <person name="Dusheyko S."/>
            <person name="Eads B.D."/>
            <person name="Frohlich T."/>
            <person name="Geiler-Samerotte K.A."/>
            <person name="Gerlach D."/>
            <person name="Hatcher P."/>
            <person name="Jogdeo S."/>
            <person name="Krijgsveld J."/>
            <person name="Kriventseva E.V."/>
            <person name="Kultz D."/>
            <person name="Laforsch C."/>
            <person name="Lindquist E."/>
            <person name="Lopez J."/>
            <person name="Manak J.R."/>
            <person name="Muller J."/>
            <person name="Pangilinan J."/>
            <person name="Patwardhan R.P."/>
            <person name="Pitluck S."/>
            <person name="Pritham E.J."/>
            <person name="Rechtsteiner A."/>
            <person name="Rho M."/>
            <person name="Rogozin I.B."/>
            <person name="Sakarya O."/>
            <person name="Salamov A."/>
            <person name="Schaack S."/>
            <person name="Shapiro H."/>
            <person name="Shiga Y."/>
            <person name="Skalitzky C."/>
            <person name="Smith Z."/>
            <person name="Souvorov A."/>
            <person name="Sung W."/>
            <person name="Tang Z."/>
            <person name="Tsuchiya D."/>
            <person name="Tu H."/>
            <person name="Vos H."/>
            <person name="Wang M."/>
            <person name="Wolf Y.I."/>
            <person name="Yamagata H."/>
            <person name="Yamada T."/>
            <person name="Ye Y."/>
            <person name="Shaw J.R."/>
            <person name="Andrews J."/>
            <person name="Crease T.J."/>
            <person name="Tang H."/>
            <person name="Lucas S.M."/>
            <person name="Robertson H.M."/>
            <person name="Bork P."/>
            <person name="Koonin E.V."/>
            <person name="Zdobnov E.M."/>
            <person name="Grigoriev I.V."/>
            <person name="Lynch M."/>
            <person name="Boore J.L."/>
        </authorList>
    </citation>
    <scope>NUCLEOTIDE SEQUENCE [LARGE SCALE GENOMIC DNA]</scope>
</reference>
<dbReference type="InParanoid" id="E9H0R0"/>
<organism evidence="1 2">
    <name type="scientific">Daphnia pulex</name>
    <name type="common">Water flea</name>
    <dbReference type="NCBI Taxonomy" id="6669"/>
    <lineage>
        <taxon>Eukaryota</taxon>
        <taxon>Metazoa</taxon>
        <taxon>Ecdysozoa</taxon>
        <taxon>Arthropoda</taxon>
        <taxon>Crustacea</taxon>
        <taxon>Branchiopoda</taxon>
        <taxon>Diplostraca</taxon>
        <taxon>Cladocera</taxon>
        <taxon>Anomopoda</taxon>
        <taxon>Daphniidae</taxon>
        <taxon>Daphnia</taxon>
    </lineage>
</organism>
<evidence type="ECO:0000313" key="1">
    <source>
        <dbReference type="EMBL" id="EFX74687.1"/>
    </source>
</evidence>
<dbReference type="AlphaFoldDB" id="E9H0R0"/>
<evidence type="ECO:0000313" key="2">
    <source>
        <dbReference type="Proteomes" id="UP000000305"/>
    </source>
</evidence>
<gene>
    <name evidence="1" type="ORF">DAPPUDRAFT_251603</name>
</gene>
<sequence>MKTGMKYLCSLKDNRTVTKVSENLYIPSLIWVSQSSIVCAEQMLATLKRLVSAHRSQLSPKMTRPLGTPAFLLLLLFHLSNQLFANASSLPSAGLGIKEITSRKCENCLLQIGRCYIRCTSILVQPAIQELLAAPPDEEWDLARRVVDRKDLLVVLAKRGRNL</sequence>
<protein>
    <submittedName>
        <fullName evidence="1">Uncharacterized protein</fullName>
    </submittedName>
</protein>
<dbReference type="HOGENOM" id="CLU_1628738_0_0_1"/>
<dbReference type="Proteomes" id="UP000000305">
    <property type="component" value="Unassembled WGS sequence"/>
</dbReference>
<proteinExistence type="predicted"/>
<accession>E9H0R0</accession>